<dbReference type="InterPro" id="IPR018253">
    <property type="entry name" value="DnaJ_domain_CS"/>
</dbReference>
<dbReference type="PANTHER" id="PTHR43999">
    <property type="entry name" value="DNAJ HOMOLOG SUBFAMILY C MEMBER 2"/>
    <property type="match status" value="1"/>
</dbReference>
<dbReference type="GO" id="GO:0005829">
    <property type="term" value="C:cytosol"/>
    <property type="evidence" value="ECO:0007669"/>
    <property type="project" value="EnsemblFungi"/>
</dbReference>
<dbReference type="InterPro" id="IPR044634">
    <property type="entry name" value="Zuotin/DnaJC2"/>
</dbReference>
<evidence type="ECO:0000256" key="2">
    <source>
        <dbReference type="ARBA" id="ARBA00022490"/>
    </source>
</evidence>
<dbReference type="SUPFAM" id="SSF46565">
    <property type="entry name" value="Chaperone J-domain"/>
    <property type="match status" value="1"/>
</dbReference>
<protein>
    <submittedName>
        <fullName evidence="6">DnaJ like subfamily C member 2</fullName>
    </submittedName>
</protein>
<feature type="compositionally biased region" description="Basic residues" evidence="4">
    <location>
        <begin position="256"/>
        <end position="271"/>
    </location>
</feature>
<feature type="region of interest" description="Disordered" evidence="4">
    <location>
        <begin position="68"/>
        <end position="87"/>
    </location>
</feature>
<dbReference type="Pfam" id="PF21884">
    <property type="entry name" value="ZUO1-like_ZHD"/>
    <property type="match status" value="1"/>
</dbReference>
<dbReference type="PRINTS" id="PR00625">
    <property type="entry name" value="JDOMAIN"/>
</dbReference>
<reference evidence="6 7" key="1">
    <citation type="submission" date="2013-03" db="EMBL/GenBank/DDBJ databases">
        <title>The Genome Sequence of Exophiala aquamarina CBS 119918.</title>
        <authorList>
            <consortium name="The Broad Institute Genomics Platform"/>
            <person name="Cuomo C."/>
            <person name="de Hoog S."/>
            <person name="Gorbushina A."/>
            <person name="Walker B."/>
            <person name="Young S.K."/>
            <person name="Zeng Q."/>
            <person name="Gargeya S."/>
            <person name="Fitzgerald M."/>
            <person name="Haas B."/>
            <person name="Abouelleil A."/>
            <person name="Allen A.W."/>
            <person name="Alvarado L."/>
            <person name="Arachchi H.M."/>
            <person name="Berlin A.M."/>
            <person name="Chapman S.B."/>
            <person name="Gainer-Dewar J."/>
            <person name="Goldberg J."/>
            <person name="Griggs A."/>
            <person name="Gujja S."/>
            <person name="Hansen M."/>
            <person name="Howarth C."/>
            <person name="Imamovic A."/>
            <person name="Ireland A."/>
            <person name="Larimer J."/>
            <person name="McCowan C."/>
            <person name="Murphy C."/>
            <person name="Pearson M."/>
            <person name="Poon T.W."/>
            <person name="Priest M."/>
            <person name="Roberts A."/>
            <person name="Saif S."/>
            <person name="Shea T."/>
            <person name="Sisk P."/>
            <person name="Sykes S."/>
            <person name="Wortman J."/>
            <person name="Nusbaum C."/>
            <person name="Birren B."/>
        </authorList>
    </citation>
    <scope>NUCLEOTIDE SEQUENCE [LARGE SCALE GENOMIC DNA]</scope>
    <source>
        <strain evidence="6 7">CBS 119918</strain>
    </source>
</reference>
<dbReference type="CDD" id="cd23953">
    <property type="entry name" value="zuotin_NTD"/>
    <property type="match status" value="1"/>
</dbReference>
<dbReference type="STRING" id="1182545.A0A072NYT5"/>
<dbReference type="InterPro" id="IPR032003">
    <property type="entry name" value="RAC_head"/>
</dbReference>
<dbReference type="GO" id="GO:0043022">
    <property type="term" value="F:ribosome binding"/>
    <property type="evidence" value="ECO:0007669"/>
    <property type="project" value="EnsemblFungi"/>
</dbReference>
<feature type="domain" description="J" evidence="5">
    <location>
        <begin position="101"/>
        <end position="172"/>
    </location>
</feature>
<evidence type="ECO:0000256" key="4">
    <source>
        <dbReference type="SAM" id="MobiDB-lite"/>
    </source>
</evidence>
<dbReference type="PROSITE" id="PS50076">
    <property type="entry name" value="DNAJ_2"/>
    <property type="match status" value="1"/>
</dbReference>
<dbReference type="InterPro" id="IPR036869">
    <property type="entry name" value="J_dom_sf"/>
</dbReference>
<dbReference type="AlphaFoldDB" id="A0A072NYT5"/>
<dbReference type="Pfam" id="PF16717">
    <property type="entry name" value="RAC_head"/>
    <property type="match status" value="1"/>
</dbReference>
<keyword evidence="2" id="KW-0963">Cytoplasm</keyword>
<dbReference type="RefSeq" id="XP_013255167.1">
    <property type="nucleotide sequence ID" value="XM_013399713.1"/>
</dbReference>
<gene>
    <name evidence="6" type="ORF">A1O9_11420</name>
</gene>
<comment type="subcellular location">
    <subcellularLocation>
        <location evidence="1">Cytoplasm</location>
    </subcellularLocation>
</comment>
<feature type="region of interest" description="Disordered" evidence="4">
    <location>
        <begin position="301"/>
        <end position="361"/>
    </location>
</feature>
<feature type="region of interest" description="Disordered" evidence="4">
    <location>
        <begin position="124"/>
        <end position="143"/>
    </location>
</feature>
<dbReference type="Proteomes" id="UP000027920">
    <property type="component" value="Unassembled WGS sequence"/>
</dbReference>
<dbReference type="GO" id="GO:0005730">
    <property type="term" value="C:nucleolus"/>
    <property type="evidence" value="ECO:0007669"/>
    <property type="project" value="EnsemblFungi"/>
</dbReference>
<dbReference type="Gene3D" id="1.10.287.110">
    <property type="entry name" value="DnaJ domain"/>
    <property type="match status" value="1"/>
</dbReference>
<feature type="region of interest" description="Disordered" evidence="4">
    <location>
        <begin position="249"/>
        <end position="273"/>
    </location>
</feature>
<dbReference type="GO" id="GO:0006452">
    <property type="term" value="P:translational frameshifting"/>
    <property type="evidence" value="ECO:0007669"/>
    <property type="project" value="EnsemblFungi"/>
</dbReference>
<evidence type="ECO:0000313" key="7">
    <source>
        <dbReference type="Proteomes" id="UP000027920"/>
    </source>
</evidence>
<feature type="compositionally biased region" description="Acidic residues" evidence="4">
    <location>
        <begin position="75"/>
        <end position="86"/>
    </location>
</feature>
<name>A0A072NYT5_9EURO</name>
<dbReference type="Pfam" id="PF00226">
    <property type="entry name" value="DnaJ"/>
    <property type="match status" value="1"/>
</dbReference>
<dbReference type="OrthoDB" id="1690618at2759"/>
<evidence type="ECO:0000313" key="6">
    <source>
        <dbReference type="EMBL" id="KEF52577.1"/>
    </source>
</evidence>
<dbReference type="SMART" id="SM00271">
    <property type="entry name" value="DnaJ"/>
    <property type="match status" value="1"/>
</dbReference>
<dbReference type="GO" id="GO:0051083">
    <property type="term" value="P:'de novo' cotranslational protein folding"/>
    <property type="evidence" value="ECO:0007669"/>
    <property type="project" value="EnsemblFungi"/>
</dbReference>
<dbReference type="GO" id="GO:0003713">
    <property type="term" value="F:transcription coactivator activity"/>
    <property type="evidence" value="ECO:0007669"/>
    <property type="project" value="EnsemblFungi"/>
</dbReference>
<keyword evidence="3" id="KW-0143">Chaperone</keyword>
<evidence type="ECO:0000256" key="3">
    <source>
        <dbReference type="ARBA" id="ARBA00023186"/>
    </source>
</evidence>
<dbReference type="PANTHER" id="PTHR43999:SF1">
    <property type="entry name" value="DNAJ HOMOLOG SUBFAMILY C MEMBER 2"/>
    <property type="match status" value="1"/>
</dbReference>
<dbReference type="GeneID" id="25286318"/>
<accession>A0A072NYT5</accession>
<feature type="compositionally biased region" description="Basic residues" evidence="4">
    <location>
        <begin position="124"/>
        <end position="134"/>
    </location>
</feature>
<dbReference type="GO" id="GO:0006450">
    <property type="term" value="P:regulation of translational fidelity"/>
    <property type="evidence" value="ECO:0007669"/>
    <property type="project" value="EnsemblFungi"/>
</dbReference>
<dbReference type="InterPro" id="IPR001623">
    <property type="entry name" value="DnaJ_domain"/>
</dbReference>
<dbReference type="HOGENOM" id="CLU_019916_1_0_1"/>
<dbReference type="InterPro" id="IPR054076">
    <property type="entry name" value="ZUO1-like_ZHD"/>
</dbReference>
<feature type="compositionally biased region" description="Basic and acidic residues" evidence="4">
    <location>
        <begin position="309"/>
        <end position="354"/>
    </location>
</feature>
<evidence type="ECO:0000256" key="1">
    <source>
        <dbReference type="ARBA" id="ARBA00004496"/>
    </source>
</evidence>
<dbReference type="GO" id="GO:0005840">
    <property type="term" value="C:ribosome"/>
    <property type="evidence" value="ECO:0007669"/>
    <property type="project" value="EnsemblFungi"/>
</dbReference>
<dbReference type="EMBL" id="AMGV01000017">
    <property type="protein sequence ID" value="KEF52577.1"/>
    <property type="molecule type" value="Genomic_DNA"/>
</dbReference>
<dbReference type="GO" id="GO:0030544">
    <property type="term" value="F:Hsp70 protein binding"/>
    <property type="evidence" value="ECO:0007669"/>
    <property type="project" value="InterPro"/>
</dbReference>
<feature type="region of interest" description="Disordered" evidence="4">
    <location>
        <begin position="1"/>
        <end position="22"/>
    </location>
</feature>
<organism evidence="6 7">
    <name type="scientific">Exophiala aquamarina CBS 119918</name>
    <dbReference type="NCBI Taxonomy" id="1182545"/>
    <lineage>
        <taxon>Eukaryota</taxon>
        <taxon>Fungi</taxon>
        <taxon>Dikarya</taxon>
        <taxon>Ascomycota</taxon>
        <taxon>Pezizomycotina</taxon>
        <taxon>Eurotiomycetes</taxon>
        <taxon>Chaetothyriomycetidae</taxon>
        <taxon>Chaetothyriales</taxon>
        <taxon>Herpotrichiellaceae</taxon>
        <taxon>Exophiala</taxon>
    </lineage>
</organism>
<proteinExistence type="predicted"/>
<dbReference type="GO" id="GO:0000054">
    <property type="term" value="P:ribosomal subunit export from nucleus"/>
    <property type="evidence" value="ECO:0007669"/>
    <property type="project" value="EnsemblFungi"/>
</dbReference>
<dbReference type="GO" id="GO:0035556">
    <property type="term" value="P:intracellular signal transduction"/>
    <property type="evidence" value="ECO:0007669"/>
    <property type="project" value="EnsemblFungi"/>
</dbReference>
<dbReference type="PROSITE" id="PS00636">
    <property type="entry name" value="DNAJ_1"/>
    <property type="match status" value="1"/>
</dbReference>
<dbReference type="GO" id="GO:0006364">
    <property type="term" value="P:rRNA processing"/>
    <property type="evidence" value="ECO:0007669"/>
    <property type="project" value="EnsemblFungi"/>
</dbReference>
<sequence length="448" mass="50810">MAEAAAIPPPSADWKGDSDANPHFKSLGKLSAPINRKIEPYGAQFLAYARRKRHGRTFSEDDRIQALSKVKKSEDDDDGEISEPEDPLMLARDAKDWKGQDHYAVLGLSKYRFKATDEQIKKAHRKKVLKHHPDKKAAAGQDDENDSFFKCIQRAHEILTDPVKRRQFDSVDEEADVAPPTKKEMQKAGAFYKKWNAVFQSEGRFSKKNPVPVLGDENSTKEEVEEFYDFWYNFDSWRTFEYLDEDVPDDNEGRDHKRHIEKKNANARRKRKTEDIARLRKLVDDCLGFDERIKKFRQAANANKNKKRLEKEATAKREAEEKAKAAEEAERKKKEDEERSKAEKEQGKKAKEAAKNAVKKNKRVVKGSVKDVNYFAEGGEASPKQIDEVLDDVDRILGNIDADELADLVSKLNVAGKDAAKVKATFSATTGALVGAGKLKAADLKVFK</sequence>
<dbReference type="Pfam" id="PF26185">
    <property type="entry name" value="Zuotin_N"/>
    <property type="match status" value="1"/>
</dbReference>
<dbReference type="CDD" id="cd06257">
    <property type="entry name" value="DnaJ"/>
    <property type="match status" value="1"/>
</dbReference>
<dbReference type="Gene3D" id="1.10.8.840">
    <property type="entry name" value="Ribosome-associated complex head domain"/>
    <property type="match status" value="1"/>
</dbReference>
<dbReference type="VEuPathDB" id="FungiDB:A1O9_11420"/>
<dbReference type="InterPro" id="IPR042569">
    <property type="entry name" value="RAC_head_sf"/>
</dbReference>
<evidence type="ECO:0000259" key="5">
    <source>
        <dbReference type="PROSITE" id="PS50076"/>
    </source>
</evidence>
<dbReference type="GO" id="GO:0101031">
    <property type="term" value="C:protein folding chaperone complex"/>
    <property type="evidence" value="ECO:0007669"/>
    <property type="project" value="EnsemblFungi"/>
</dbReference>
<keyword evidence="7" id="KW-1185">Reference proteome</keyword>
<dbReference type="InterPro" id="IPR058871">
    <property type="entry name" value="Zuotin_N"/>
</dbReference>
<comment type="caution">
    <text evidence="6">The sequence shown here is derived from an EMBL/GenBank/DDBJ whole genome shotgun (WGS) entry which is preliminary data.</text>
</comment>